<accession>A0A5Q2WEW8</accession>
<evidence type="ECO:0000313" key="1">
    <source>
        <dbReference type="EMBL" id="QGH75047.1"/>
    </source>
</evidence>
<dbReference type="InterPro" id="IPR020049">
    <property type="entry name" value="Major_capsid-like"/>
</dbReference>
<dbReference type="EMBL" id="MN379463">
    <property type="protein sequence ID" value="QGH75047.1"/>
    <property type="molecule type" value="Genomic_DNA"/>
</dbReference>
<proteinExistence type="predicted"/>
<organism evidence="1">
    <name type="scientific">Vibrio phage Rostov M3</name>
    <dbReference type="NCBI Taxonomy" id="2660724"/>
    <lineage>
        <taxon>Viruses</taxon>
        <taxon>Duplodnaviria</taxon>
        <taxon>Heunggongvirae</taxon>
        <taxon>Uroviricota</taxon>
        <taxon>Caudoviricetes</taxon>
    </lineage>
</organism>
<name>A0A5Q2WEW8_9CAUD</name>
<gene>
    <name evidence="1" type="ORF">RostovM3_00001</name>
</gene>
<dbReference type="Pfam" id="PF09950">
    <property type="entry name" value="Major_capside"/>
    <property type="match status" value="1"/>
</dbReference>
<sequence>MDTGTDTTVLEFFLKNNLYTSLTGQTPRVVPRLQLTAPVLAANGVSNGGKDRMMAYELNDENLGMVNPIPWRALAPQMKGLTIETPCEYKISGVEFRFPFSGAYRDHV</sequence>
<reference evidence="1" key="1">
    <citation type="submission" date="2019-08" db="EMBL/GenBank/DDBJ databases">
        <authorList>
            <person name="Pogozhova M.P."/>
            <person name="Pisanov R.V."/>
            <person name="Gaevskaya N.E."/>
            <person name="Vodopyanov A.S."/>
        </authorList>
    </citation>
    <scope>NUCLEOTIDE SEQUENCE</scope>
</reference>
<protein>
    <submittedName>
        <fullName evidence="1">Putative major capsid protein</fullName>
    </submittedName>
</protein>